<dbReference type="AlphaFoldDB" id="A0A656HA39"/>
<evidence type="ECO:0000313" key="1">
    <source>
        <dbReference type="EMBL" id="EIJ33097.1"/>
    </source>
</evidence>
<dbReference type="Pfam" id="PF16683">
    <property type="entry name" value="TGase_elicitor"/>
    <property type="match status" value="2"/>
</dbReference>
<reference evidence="2" key="1">
    <citation type="journal article" date="2011" name="Stand. Genomic Sci.">
        <title>Genome sequence of the filamentous, gliding Thiothrix nivea neotype strain (JP2(T)).</title>
        <authorList>
            <person name="Lapidus A."/>
            <person name="Nolan M."/>
            <person name="Lucas S."/>
            <person name="Glavina Del Rio T."/>
            <person name="Tice H."/>
            <person name="Cheng J.F."/>
            <person name="Tapia R."/>
            <person name="Han C."/>
            <person name="Goodwin L."/>
            <person name="Pitluck S."/>
            <person name="Liolios K."/>
            <person name="Pagani I."/>
            <person name="Ivanova N."/>
            <person name="Huntemann M."/>
            <person name="Mavromatis K."/>
            <person name="Mikhailova N."/>
            <person name="Pati A."/>
            <person name="Chen A."/>
            <person name="Palaniappan K."/>
            <person name="Land M."/>
            <person name="Brambilla E.M."/>
            <person name="Rohde M."/>
            <person name="Abt B."/>
            <person name="Verbarg S."/>
            <person name="Goker M."/>
            <person name="Bristow J."/>
            <person name="Eisen J.A."/>
            <person name="Markowitz V."/>
            <person name="Hugenholtz P."/>
            <person name="Kyrpides N.C."/>
            <person name="Klenk H.P."/>
            <person name="Woyke T."/>
        </authorList>
    </citation>
    <scope>NUCLEOTIDE SEQUENCE [LARGE SCALE GENOMIC DNA]</scope>
    <source>
        <strain evidence="2">ATCC 35100 / DSM 5205 / JP2</strain>
    </source>
</reference>
<dbReference type="InterPro" id="IPR032048">
    <property type="entry name" value="TGase_elicitor"/>
</dbReference>
<sequence>MALDKHEQIVNPFLNNVPENNLLRVRDAVRTQIMHVGGAEISSRAVVARNDDPRQLVDRFAHDNLSAMEQAGLREAALLVQPWAGHYVTTLMAAGLLGCRYLDFNQSFQGTWEKQFAYIRNHPAEVIVGSGLAGWVSELSPAEKYDALIGDSNYTLTKAMWGEGQKAFDRFGEVPAWFGICHGWSPASFMLPRPQKPVTVLSPENVPITFQPADIKALASLLWAKAAPGVRFIGGRCNLEPPYEYDPDTQRAIQLFNPFVAEDIARQRERYGGGEGEELPEDVPQPGMVPVSLSWEEWDEATNEFHTLGGRLIASECADTNPGAWHLAVINQIGVSQRGMIMDASFSNEVWNQPLQAYRYTYFNPHTLQQTDVLADATVSMADFTSDIFHKFRSAEAVSVVGVIMRVTYAIEPAEVNEPETVEIQYVESPEEIADMRRAWQLADVDYYYDLELDVAGRIIGGEWYTREHPDFLWTPPAGARAASRYEGMASGEWGEGQVMPESWRAAAVRAAGEGVPLAAVVERMIGLANG</sequence>
<dbReference type="GO" id="GO:0016755">
    <property type="term" value="F:aminoacyltransferase activity"/>
    <property type="evidence" value="ECO:0007669"/>
    <property type="project" value="InterPro"/>
</dbReference>
<proteinExistence type="predicted"/>
<name>A0A656HA39_THINJ</name>
<protein>
    <submittedName>
        <fullName evidence="1">Uncharacterized protein</fullName>
    </submittedName>
</protein>
<keyword evidence="2" id="KW-1185">Reference proteome</keyword>
<gene>
    <name evidence="1" type="ORF">Thini_0449</name>
</gene>
<dbReference type="RefSeq" id="WP_002707058.1">
    <property type="nucleotide sequence ID" value="NZ_JH651384.1"/>
</dbReference>
<evidence type="ECO:0000313" key="2">
    <source>
        <dbReference type="Proteomes" id="UP000005317"/>
    </source>
</evidence>
<organism evidence="1 2">
    <name type="scientific">Thiothrix nivea (strain ATCC 35100 / DSM 5205 / JP2)</name>
    <dbReference type="NCBI Taxonomy" id="870187"/>
    <lineage>
        <taxon>Bacteria</taxon>
        <taxon>Pseudomonadati</taxon>
        <taxon>Pseudomonadota</taxon>
        <taxon>Gammaproteobacteria</taxon>
        <taxon>Thiotrichales</taxon>
        <taxon>Thiotrichaceae</taxon>
        <taxon>Thiothrix</taxon>
    </lineage>
</organism>
<accession>A0A656HA39</accession>
<dbReference type="EMBL" id="JH651384">
    <property type="protein sequence ID" value="EIJ33097.1"/>
    <property type="molecule type" value="Genomic_DNA"/>
</dbReference>
<dbReference type="Proteomes" id="UP000005317">
    <property type="component" value="Unassembled WGS sequence"/>
</dbReference>